<feature type="transmembrane region" description="Helical" evidence="6">
    <location>
        <begin position="276"/>
        <end position="294"/>
    </location>
</feature>
<protein>
    <submittedName>
        <fullName evidence="9">E1-E2 ATPase-associated domain protein</fullName>
    </submittedName>
</protein>
<accession>D9SW09</accession>
<dbReference type="Gene3D" id="3.40.50.1000">
    <property type="entry name" value="HAD superfamily/HAD-like"/>
    <property type="match status" value="1"/>
</dbReference>
<dbReference type="HOGENOM" id="CLU_002360_1_1_9"/>
<feature type="transmembrane region" description="Helical" evidence="6">
    <location>
        <begin position="670"/>
        <end position="688"/>
    </location>
</feature>
<evidence type="ECO:0000259" key="7">
    <source>
        <dbReference type="Pfam" id="PF00122"/>
    </source>
</evidence>
<evidence type="ECO:0000256" key="3">
    <source>
        <dbReference type="ARBA" id="ARBA00022842"/>
    </source>
</evidence>
<evidence type="ECO:0000256" key="1">
    <source>
        <dbReference type="ARBA" id="ARBA00004141"/>
    </source>
</evidence>
<dbReference type="InterPro" id="IPR004014">
    <property type="entry name" value="ATPase_P-typ_cation-transptr_N"/>
</dbReference>
<dbReference type="RefSeq" id="WP_013291666.1">
    <property type="nucleotide sequence ID" value="NC_014393.1"/>
</dbReference>
<feature type="transmembrane region" description="Helical" evidence="6">
    <location>
        <begin position="831"/>
        <end position="851"/>
    </location>
</feature>
<dbReference type="OrthoDB" id="1937481at2"/>
<keyword evidence="5 6" id="KW-0472">Membrane</keyword>
<dbReference type="Proteomes" id="UP000002730">
    <property type="component" value="Chromosome"/>
</dbReference>
<dbReference type="Pfam" id="PF13246">
    <property type="entry name" value="Cation_ATPase"/>
    <property type="match status" value="1"/>
</dbReference>
<dbReference type="AlphaFoldDB" id="D9SW09"/>
<dbReference type="PANTHER" id="PTHR24093:SF506">
    <property type="entry name" value="CATION-TRANSPORTING ATPASE PMA1"/>
    <property type="match status" value="1"/>
</dbReference>
<feature type="transmembrane region" description="Helical" evidence="6">
    <location>
        <begin position="799"/>
        <end position="825"/>
    </location>
</feature>
<feature type="transmembrane region" description="Helical" evidence="6">
    <location>
        <begin position="78"/>
        <end position="96"/>
    </location>
</feature>
<dbReference type="Pfam" id="PF00690">
    <property type="entry name" value="Cation_ATPase_N"/>
    <property type="match status" value="1"/>
</dbReference>
<evidence type="ECO:0000256" key="6">
    <source>
        <dbReference type="SAM" id="Phobius"/>
    </source>
</evidence>
<dbReference type="InterPro" id="IPR008250">
    <property type="entry name" value="ATPase_P-typ_transduc_dom_A_sf"/>
</dbReference>
<feature type="transmembrane region" description="Helical" evidence="6">
    <location>
        <begin position="746"/>
        <end position="764"/>
    </location>
</feature>
<name>D9SW09_CLOC7</name>
<keyword evidence="4 6" id="KW-1133">Transmembrane helix</keyword>
<dbReference type="InterPro" id="IPR059000">
    <property type="entry name" value="ATPase_P-type_domA"/>
</dbReference>
<feature type="domain" description="P-type ATPase A" evidence="7">
    <location>
        <begin position="113"/>
        <end position="225"/>
    </location>
</feature>
<dbReference type="SUPFAM" id="SSF81653">
    <property type="entry name" value="Calcium ATPase, transduction domain A"/>
    <property type="match status" value="1"/>
</dbReference>
<dbReference type="Gene3D" id="1.20.1110.10">
    <property type="entry name" value="Calcium-transporting ATPase, transmembrane domain"/>
    <property type="match status" value="1"/>
</dbReference>
<dbReference type="SUPFAM" id="SSF81665">
    <property type="entry name" value="Calcium ATPase, transmembrane domain M"/>
    <property type="match status" value="1"/>
</dbReference>
<dbReference type="EMBL" id="CP002160">
    <property type="protein sequence ID" value="ADL51153.1"/>
    <property type="molecule type" value="Genomic_DNA"/>
</dbReference>
<dbReference type="Gene3D" id="3.40.1110.10">
    <property type="entry name" value="Calcium-transporting ATPase, cytoplasmic domain N"/>
    <property type="match status" value="1"/>
</dbReference>
<dbReference type="SUPFAM" id="SSF81660">
    <property type="entry name" value="Metal cation-transporting ATPase, ATP-binding domain N"/>
    <property type="match status" value="1"/>
</dbReference>
<evidence type="ECO:0000259" key="8">
    <source>
        <dbReference type="Pfam" id="PF00690"/>
    </source>
</evidence>
<feature type="transmembrane region" description="Helical" evidence="6">
    <location>
        <begin position="770"/>
        <end position="787"/>
    </location>
</feature>
<keyword evidence="2 6" id="KW-0812">Transmembrane</keyword>
<evidence type="ECO:0000313" key="10">
    <source>
        <dbReference type="Proteomes" id="UP000002730"/>
    </source>
</evidence>
<feature type="transmembrane region" description="Helical" evidence="6">
    <location>
        <begin position="694"/>
        <end position="712"/>
    </location>
</feature>
<dbReference type="Pfam" id="PF00122">
    <property type="entry name" value="E1-E2_ATPase"/>
    <property type="match status" value="1"/>
</dbReference>
<dbReference type="InterPro" id="IPR023214">
    <property type="entry name" value="HAD_sf"/>
</dbReference>
<dbReference type="KEGG" id="ccb:Clocel_1400"/>
<dbReference type="GO" id="GO:0005388">
    <property type="term" value="F:P-type calcium transporter activity"/>
    <property type="evidence" value="ECO:0007669"/>
    <property type="project" value="TreeGrafter"/>
</dbReference>
<evidence type="ECO:0000313" key="9">
    <source>
        <dbReference type="EMBL" id="ADL51153.1"/>
    </source>
</evidence>
<comment type="subcellular location">
    <subcellularLocation>
        <location evidence="1">Membrane</location>
        <topology evidence="1">Multi-pass membrane protein</topology>
    </subcellularLocation>
</comment>
<feature type="transmembrane region" description="Helical" evidence="6">
    <location>
        <begin position="245"/>
        <end position="264"/>
    </location>
</feature>
<sequence length="858" mass="97306">MGEWYRLSWNKVVEKIGTSEIYGLSSGDIGDKRKIYGSNEIKVVNPKNFWKLSLKILFNSWGIVFILLSFYSFYKNDLIAGGISTVIFLAIIAFILKDEINEKNNYKIFNKYNDNEIWVLRDGVDIKISAKDVVVGDILLLRKGDMCPADARIISSEKLRVKETLLTGENELVEKYHTRIDEEVFTLSEIKNCLFKGSFIIAGEVTAVAVAVGDATQMGSILTHLNSSTEESERFFKGIFDATNIIAQITLALAIIEVIISFIRTKDIFGVTANTLYSYAQPLLLCVFLLWFLYDRHLKKDNVHMSRLSSLLKLTSVDAMIIDKVGFLTEDFAIALQYYSDDEFHQHFTRKDDDYNQMRLIEIGVICNNAKISNIEDELKLNGSLYDVALIRLCKKLRIDWEEIQFRGPRVFYIPYDNGKKIDTSVDRIENNCRAHTKGSVDEILKRCRFIMKKGIEVEITPKDINEIKLHSAKMAANNLEVIAFAYRNFNYQPTVEENIESNLVFVGIIGFENPEKPYLDYQLEQGEIAGIEPIVVCDNNKLSAFSFAKSVGLATSVDQVVSGVELENSDEGEFQRVIEKTKVYCKINHNQKHSIVKILKGVGSNIAVTGSDLADIPAFQEGNVSLSVGNNCSFIAKKLSDGFIGENSYSKIIDLIISSKKVLCSLQKLFLIAFYITISNTLFNFIANMVLGIKFPSAAIFFLGIFYYLYLCIKLIRNYSSAEIINHKKYGIDKGLFSNENTIRIISYSVVSVLSPTLTMFLISADDKYKAIVGLIMLLMVELIMENKFSIIGKGKRFMYFLFNILMISICTYVIGMILGVDFINLYEILINHAVKLGLMLVSVIFLYIIPRFKENF</sequence>
<keyword evidence="3" id="KW-0460">Magnesium</keyword>
<gene>
    <name evidence="9" type="ordered locus">Clocel_1400</name>
</gene>
<dbReference type="InterPro" id="IPR023299">
    <property type="entry name" value="ATPase_P-typ_cyto_dom_N"/>
</dbReference>
<evidence type="ECO:0000256" key="4">
    <source>
        <dbReference type="ARBA" id="ARBA00022989"/>
    </source>
</evidence>
<dbReference type="InterPro" id="IPR036412">
    <property type="entry name" value="HAD-like_sf"/>
</dbReference>
<dbReference type="GO" id="GO:0000166">
    <property type="term" value="F:nucleotide binding"/>
    <property type="evidence" value="ECO:0007669"/>
    <property type="project" value="InterPro"/>
</dbReference>
<dbReference type="eggNOG" id="COG0474">
    <property type="taxonomic scope" value="Bacteria"/>
</dbReference>
<keyword evidence="10" id="KW-1185">Reference proteome</keyword>
<dbReference type="InterPro" id="IPR023298">
    <property type="entry name" value="ATPase_P-typ_TM_dom_sf"/>
</dbReference>
<feature type="transmembrane region" description="Helical" evidence="6">
    <location>
        <begin position="52"/>
        <end position="72"/>
    </location>
</feature>
<evidence type="ECO:0000256" key="2">
    <source>
        <dbReference type="ARBA" id="ARBA00022692"/>
    </source>
</evidence>
<dbReference type="Gene3D" id="2.70.150.10">
    <property type="entry name" value="Calcium-transporting ATPase, cytoplasmic transduction domain A"/>
    <property type="match status" value="1"/>
</dbReference>
<dbReference type="PANTHER" id="PTHR24093">
    <property type="entry name" value="CATION TRANSPORTING ATPASE"/>
    <property type="match status" value="1"/>
</dbReference>
<dbReference type="STRING" id="573061.Clocel_1400"/>
<dbReference type="GO" id="GO:0005886">
    <property type="term" value="C:plasma membrane"/>
    <property type="evidence" value="ECO:0007669"/>
    <property type="project" value="TreeGrafter"/>
</dbReference>
<reference evidence="9 10" key="1">
    <citation type="submission" date="2010-08" db="EMBL/GenBank/DDBJ databases">
        <title>Complete sequence of Clostridium cellulovorans 743B.</title>
        <authorList>
            <consortium name="US DOE Joint Genome Institute"/>
            <person name="Lucas S."/>
            <person name="Copeland A."/>
            <person name="Lapidus A."/>
            <person name="Cheng J.-F."/>
            <person name="Bruce D."/>
            <person name="Goodwin L."/>
            <person name="Pitluck S."/>
            <person name="Chertkov O."/>
            <person name="Detter J.C."/>
            <person name="Han C."/>
            <person name="Tapia R."/>
            <person name="Land M."/>
            <person name="Hauser L."/>
            <person name="Chang Y.-J."/>
            <person name="Jeffries C."/>
            <person name="Kyrpides N."/>
            <person name="Ivanova N."/>
            <person name="Mikhailova N."/>
            <person name="Hemme C.L."/>
            <person name="Woyke T."/>
        </authorList>
    </citation>
    <scope>NUCLEOTIDE SEQUENCE [LARGE SCALE GENOMIC DNA]</scope>
    <source>
        <strain evidence="10">ATCC 35296 / DSM 3052 / OCM 3 / 743B</strain>
    </source>
</reference>
<feature type="domain" description="Cation-transporting P-type ATPase N-terminal" evidence="8">
    <location>
        <begin position="4"/>
        <end position="68"/>
    </location>
</feature>
<proteinExistence type="predicted"/>
<evidence type="ECO:0000256" key="5">
    <source>
        <dbReference type="ARBA" id="ARBA00023136"/>
    </source>
</evidence>
<dbReference type="SUPFAM" id="SSF56784">
    <property type="entry name" value="HAD-like"/>
    <property type="match status" value="1"/>
</dbReference>
<organism evidence="9 10">
    <name type="scientific">Clostridium cellulovorans (strain ATCC 35296 / DSM 3052 / OCM 3 / 743B)</name>
    <dbReference type="NCBI Taxonomy" id="573061"/>
    <lineage>
        <taxon>Bacteria</taxon>
        <taxon>Bacillati</taxon>
        <taxon>Bacillota</taxon>
        <taxon>Clostridia</taxon>
        <taxon>Eubacteriales</taxon>
        <taxon>Clostridiaceae</taxon>
        <taxon>Clostridium</taxon>
    </lineage>
</organism>